<dbReference type="InterPro" id="IPR050210">
    <property type="entry name" value="tRNA_Adenine-N(6)_MTase"/>
</dbReference>
<dbReference type="PANTHER" id="PTHR47739:SF1">
    <property type="entry name" value="TRNA1(VAL) (ADENINE(37)-N6)-METHYLTRANSFERASE"/>
    <property type="match status" value="1"/>
</dbReference>
<proteinExistence type="predicted"/>
<evidence type="ECO:0000313" key="3">
    <source>
        <dbReference type="EMBL" id="CAL1140165.1"/>
    </source>
</evidence>
<dbReference type="EMBL" id="CAMXCT010001112">
    <property type="protein sequence ID" value="CAI3986790.1"/>
    <property type="molecule type" value="Genomic_DNA"/>
</dbReference>
<accession>A0A9P1C819</accession>
<keyword evidence="4" id="KW-0808">Transferase</keyword>
<dbReference type="GO" id="GO:0008757">
    <property type="term" value="F:S-adenosylmethionine-dependent methyltransferase activity"/>
    <property type="evidence" value="ECO:0007669"/>
    <property type="project" value="UniProtKB-ARBA"/>
</dbReference>
<dbReference type="CDD" id="cd02440">
    <property type="entry name" value="AdoMet_MTases"/>
    <property type="match status" value="1"/>
</dbReference>
<dbReference type="EMBL" id="CAMXCT030001112">
    <property type="protein sequence ID" value="CAL4774102.1"/>
    <property type="molecule type" value="Genomic_DNA"/>
</dbReference>
<dbReference type="GO" id="GO:0032259">
    <property type="term" value="P:methylation"/>
    <property type="evidence" value="ECO:0007669"/>
    <property type="project" value="UniProtKB-KW"/>
</dbReference>
<dbReference type="InterPro" id="IPR002052">
    <property type="entry name" value="DNA_methylase_N6_adenine_CS"/>
</dbReference>
<evidence type="ECO:0000313" key="4">
    <source>
        <dbReference type="EMBL" id="CAL4774102.1"/>
    </source>
</evidence>
<dbReference type="EMBL" id="CAMXCT020001112">
    <property type="protein sequence ID" value="CAL1140165.1"/>
    <property type="molecule type" value="Genomic_DNA"/>
</dbReference>
<dbReference type="Proteomes" id="UP001152797">
    <property type="component" value="Unassembled WGS sequence"/>
</dbReference>
<dbReference type="PROSITE" id="PS00092">
    <property type="entry name" value="N6_MTASE"/>
    <property type="match status" value="1"/>
</dbReference>
<gene>
    <name evidence="2" type="ORF">C1SCF055_LOCUS14110</name>
</gene>
<name>A0A9P1C819_9DINO</name>
<organism evidence="2">
    <name type="scientific">Cladocopium goreaui</name>
    <dbReference type="NCBI Taxonomy" id="2562237"/>
    <lineage>
        <taxon>Eukaryota</taxon>
        <taxon>Sar</taxon>
        <taxon>Alveolata</taxon>
        <taxon>Dinophyceae</taxon>
        <taxon>Suessiales</taxon>
        <taxon>Symbiodiniaceae</taxon>
        <taxon>Cladocopium</taxon>
    </lineage>
</organism>
<dbReference type="SUPFAM" id="SSF53335">
    <property type="entry name" value="S-adenosyl-L-methionine-dependent methyltransferases"/>
    <property type="match status" value="1"/>
</dbReference>
<evidence type="ECO:0000313" key="5">
    <source>
        <dbReference type="Proteomes" id="UP001152797"/>
    </source>
</evidence>
<dbReference type="GO" id="GO:0003676">
    <property type="term" value="F:nucleic acid binding"/>
    <property type="evidence" value="ECO:0007669"/>
    <property type="project" value="InterPro"/>
</dbReference>
<dbReference type="Pfam" id="PF05175">
    <property type="entry name" value="MTS"/>
    <property type="match status" value="1"/>
</dbReference>
<dbReference type="Gene3D" id="3.40.50.150">
    <property type="entry name" value="Vaccinia Virus protein VP39"/>
    <property type="match status" value="1"/>
</dbReference>
<dbReference type="OrthoDB" id="300289at2759"/>
<protein>
    <submittedName>
        <fullName evidence="4">Methyltransferase small domain-containing protein</fullName>
    </submittedName>
</protein>
<comment type="caution">
    <text evidence="2">The sequence shown here is derived from an EMBL/GenBank/DDBJ whole genome shotgun (WGS) entry which is preliminary data.</text>
</comment>
<dbReference type="InterPro" id="IPR007848">
    <property type="entry name" value="Small_mtfrase_dom"/>
</dbReference>
<keyword evidence="4" id="KW-0489">Methyltransferase</keyword>
<reference evidence="2" key="1">
    <citation type="submission" date="2022-10" db="EMBL/GenBank/DDBJ databases">
        <authorList>
            <person name="Chen Y."/>
            <person name="Dougan E. K."/>
            <person name="Chan C."/>
            <person name="Rhodes N."/>
            <person name="Thang M."/>
        </authorList>
    </citation>
    <scope>NUCLEOTIDE SEQUENCE</scope>
</reference>
<sequence length="663" mass="73803">MFSALSLHETAYIPTALPPVSIVSSRRSKRVWNRLQRLQAVAIAAPRACRKIRRRAQSETLWVNLLKHSANKLNELSEDWKKLEVDACKVEIDQLQSDEESFRELLKRCPWGDPSTTAFAPQRVSRDVVVSSHGLATRAIVECELSRAFWELRRVTASDDSNAEEQGKQVRILSKAAIHHLRLLEIEKAHACLTRAYSLSCSWSPLDGGNFDVGFLEYTTKLVAAKSFKFPAAAKCSELELIRQRLREVKYTEAKVLSACGALSLSQLSRGSMTQQFEKHLSAWHEESPDEESSQRSILVDLVLVFLLHKAIPADRLHTALGQDVFQILLDHHVLCKTQEADEAANVESMKHQNVLASVALWPVGMDLVLATDFESTCFSDSTEPAMYLSQDSLALMTAAPRRPVHRLLDLCCGCGIQGLMALHSYAEAAVFVDVNPRCLSFAAFNLSLNGLRDKCECLLQKDIRHDSMPPLGTFDAILANPPFMPNPQNIATGASLLFGNGGDDGEDVFSVAVSFASKHMRSRGHFVAVSKTPNIDDFPQRLRSWWTGTCKGSAQVFRGPPVGAQEYMPTAISSGVEPIRYQQALREQGIYSLSQILLFIRLGKGGKNSENQDDSTVLDISVSRNVHKAFWLNVEALREIRTELEKSRSTSQSVMHDDARKC</sequence>
<dbReference type="PANTHER" id="PTHR47739">
    <property type="entry name" value="TRNA1(VAL) (ADENINE(37)-N6)-METHYLTRANSFERASE"/>
    <property type="match status" value="1"/>
</dbReference>
<reference evidence="3" key="2">
    <citation type="submission" date="2024-04" db="EMBL/GenBank/DDBJ databases">
        <authorList>
            <person name="Chen Y."/>
            <person name="Shah S."/>
            <person name="Dougan E. K."/>
            <person name="Thang M."/>
            <person name="Chan C."/>
        </authorList>
    </citation>
    <scope>NUCLEOTIDE SEQUENCE [LARGE SCALE GENOMIC DNA]</scope>
</reference>
<evidence type="ECO:0000259" key="1">
    <source>
        <dbReference type="Pfam" id="PF05175"/>
    </source>
</evidence>
<feature type="domain" description="Methyltransferase small" evidence="1">
    <location>
        <begin position="394"/>
        <end position="489"/>
    </location>
</feature>
<dbReference type="InterPro" id="IPR029063">
    <property type="entry name" value="SAM-dependent_MTases_sf"/>
</dbReference>
<dbReference type="AlphaFoldDB" id="A0A9P1C819"/>
<evidence type="ECO:0000313" key="2">
    <source>
        <dbReference type="EMBL" id="CAI3986790.1"/>
    </source>
</evidence>
<keyword evidence="5" id="KW-1185">Reference proteome</keyword>